<gene>
    <name evidence="3" type="ORF">TvY486_0013910</name>
</gene>
<keyword evidence="1" id="KW-1133">Transmembrane helix</keyword>
<keyword evidence="1" id="KW-0812">Transmembrane</keyword>
<proteinExistence type="predicted"/>
<keyword evidence="4" id="KW-1185">Reference proteome</keyword>
<keyword evidence="1" id="KW-0472">Membrane</keyword>
<keyword evidence="2" id="KW-0732">Signal</keyword>
<accession>F9WMD0</accession>
<feature type="transmembrane region" description="Helical" evidence="1">
    <location>
        <begin position="91"/>
        <end position="113"/>
    </location>
</feature>
<feature type="non-terminal residue" evidence="3">
    <location>
        <position position="329"/>
    </location>
</feature>
<feature type="signal peptide" evidence="2">
    <location>
        <begin position="1"/>
        <end position="25"/>
    </location>
</feature>
<sequence>MLACCFGVACHCLALCWRLLTFRHAFLCRVSALAFYSAMSCQCSSLRLHSCWIPCSWLRRDCGARVRAWLCFRVPVSRCIQSRSCVSKLRFGFFVAAINACMLYCVLPLLLFLFVARTFHFSFRFFLRGFAPAPVLFCPSPFSAVRPFACGSVRYAVLCDGVPCGIQLAAFASRPNKTCWSAFCLRAGFVAARACPSAALCPPVCFLYALWCVCLCFPLVLVLRALLPAQPSLRAISPNHCPVPVLPACLVFCFPNQCCLLHVPLPCPFFRFARVPVLFLALRVSVKSAFPVGFCFLPCCPVPFRALLVWLCPSGACVPRPAPSTTPVS</sequence>
<feature type="transmembrane region" description="Helical" evidence="1">
    <location>
        <begin position="206"/>
        <end position="227"/>
    </location>
</feature>
<reference evidence="3 4" key="1">
    <citation type="journal article" date="2012" name="Proc. Natl. Acad. Sci. U.S.A.">
        <title>Antigenic diversity is generated by distinct evolutionary mechanisms in African trypanosome species.</title>
        <authorList>
            <person name="Jackson A.P."/>
            <person name="Berry A."/>
            <person name="Aslett M."/>
            <person name="Allison H.C."/>
            <person name="Burton P."/>
            <person name="Vavrova-Anderson J."/>
            <person name="Brown R."/>
            <person name="Browne H."/>
            <person name="Corton N."/>
            <person name="Hauser H."/>
            <person name="Gamble J."/>
            <person name="Gilderthorp R."/>
            <person name="Marcello L."/>
            <person name="McQuillan J."/>
            <person name="Otto T.D."/>
            <person name="Quail M.A."/>
            <person name="Sanders M.J."/>
            <person name="van Tonder A."/>
            <person name="Ginger M.L."/>
            <person name="Field M.C."/>
            <person name="Barry J.D."/>
            <person name="Hertz-Fowler C."/>
            <person name="Berriman M."/>
        </authorList>
    </citation>
    <scope>NUCLEOTIDE SEQUENCE</scope>
    <source>
        <strain evidence="3 4">Y486</strain>
    </source>
</reference>
<dbReference type="Proteomes" id="UP000009027">
    <property type="component" value="Unassembled WGS sequence"/>
</dbReference>
<dbReference type="EMBL" id="CAEX01001658">
    <property type="protein sequence ID" value="CCD18683.1"/>
    <property type="molecule type" value="Genomic_DNA"/>
</dbReference>
<evidence type="ECO:0000313" key="4">
    <source>
        <dbReference type="Proteomes" id="UP000009027"/>
    </source>
</evidence>
<dbReference type="AlphaFoldDB" id="F9WMD0"/>
<name>F9WMD0_TRYVY</name>
<evidence type="ECO:0000313" key="3">
    <source>
        <dbReference type="EMBL" id="CCD18683.1"/>
    </source>
</evidence>
<feature type="chain" id="PRO_5003395192" evidence="2">
    <location>
        <begin position="26"/>
        <end position="329"/>
    </location>
</feature>
<evidence type="ECO:0000256" key="2">
    <source>
        <dbReference type="SAM" id="SignalP"/>
    </source>
</evidence>
<evidence type="ECO:0000256" key="1">
    <source>
        <dbReference type="SAM" id="Phobius"/>
    </source>
</evidence>
<organism evidence="3 4">
    <name type="scientific">Trypanosoma vivax (strain Y486)</name>
    <dbReference type="NCBI Taxonomy" id="1055687"/>
    <lineage>
        <taxon>Eukaryota</taxon>
        <taxon>Discoba</taxon>
        <taxon>Euglenozoa</taxon>
        <taxon>Kinetoplastea</taxon>
        <taxon>Metakinetoplastina</taxon>
        <taxon>Trypanosomatida</taxon>
        <taxon>Trypanosomatidae</taxon>
        <taxon>Trypanosoma</taxon>
        <taxon>Duttonella</taxon>
    </lineage>
</organism>
<protein>
    <submittedName>
        <fullName evidence="3">Uncharacterized protein</fullName>
    </submittedName>
</protein>